<keyword evidence="2" id="KW-1185">Reference proteome</keyword>
<accession>B9SXA5</accession>
<sequence>MFQSRVISSILKRNKGSFNTVISSFKGKALPFRDLREHPSNHKSFFNGFRSLPEAVKLEL</sequence>
<gene>
    <name evidence="1" type="ORF">RCOM_0268580</name>
</gene>
<dbReference type="InParanoid" id="B9SXA5"/>
<dbReference type="AlphaFoldDB" id="B9SXA5"/>
<evidence type="ECO:0000313" key="2">
    <source>
        <dbReference type="Proteomes" id="UP000008311"/>
    </source>
</evidence>
<evidence type="ECO:0000313" key="1">
    <source>
        <dbReference type="EMBL" id="EEF31767.1"/>
    </source>
</evidence>
<organism evidence="1 2">
    <name type="scientific">Ricinus communis</name>
    <name type="common">Castor bean</name>
    <dbReference type="NCBI Taxonomy" id="3988"/>
    <lineage>
        <taxon>Eukaryota</taxon>
        <taxon>Viridiplantae</taxon>
        <taxon>Streptophyta</taxon>
        <taxon>Embryophyta</taxon>
        <taxon>Tracheophyta</taxon>
        <taxon>Spermatophyta</taxon>
        <taxon>Magnoliopsida</taxon>
        <taxon>eudicotyledons</taxon>
        <taxon>Gunneridae</taxon>
        <taxon>Pentapetalae</taxon>
        <taxon>rosids</taxon>
        <taxon>fabids</taxon>
        <taxon>Malpighiales</taxon>
        <taxon>Euphorbiaceae</taxon>
        <taxon>Acalyphoideae</taxon>
        <taxon>Acalypheae</taxon>
        <taxon>Ricinus</taxon>
    </lineage>
</organism>
<dbReference type="Proteomes" id="UP000008311">
    <property type="component" value="Unassembled WGS sequence"/>
</dbReference>
<dbReference type="STRING" id="3988.B9SXA5"/>
<reference evidence="2" key="1">
    <citation type="journal article" date="2010" name="Nat. Biotechnol.">
        <title>Draft genome sequence of the oilseed species Ricinus communis.</title>
        <authorList>
            <person name="Chan A.P."/>
            <person name="Crabtree J."/>
            <person name="Zhao Q."/>
            <person name="Lorenzi H."/>
            <person name="Orvis J."/>
            <person name="Puiu D."/>
            <person name="Melake-Berhan A."/>
            <person name="Jones K.M."/>
            <person name="Redman J."/>
            <person name="Chen G."/>
            <person name="Cahoon E.B."/>
            <person name="Gedil M."/>
            <person name="Stanke M."/>
            <person name="Haas B.J."/>
            <person name="Wortman J.R."/>
            <person name="Fraser-Liggett C.M."/>
            <person name="Ravel J."/>
            <person name="Rabinowicz P.D."/>
        </authorList>
    </citation>
    <scope>NUCLEOTIDE SEQUENCE [LARGE SCALE GENOMIC DNA]</scope>
    <source>
        <strain evidence="2">cv. Hale</strain>
    </source>
</reference>
<name>B9SXA5_RICCO</name>
<proteinExistence type="predicted"/>
<dbReference type="EMBL" id="EQ974219">
    <property type="protein sequence ID" value="EEF31767.1"/>
    <property type="molecule type" value="Genomic_DNA"/>
</dbReference>
<protein>
    <submittedName>
        <fullName evidence="1">Uncharacterized protein</fullName>
    </submittedName>
</protein>